<name>A0A0C9U525_PAXIN</name>
<feature type="domain" description="AMP-binding enzyme C-terminal" evidence="2">
    <location>
        <begin position="191"/>
        <end position="274"/>
    </location>
</feature>
<sequence length="297" mass="32508">MPLPPTRLVLGNLAAWTHGACIVYPSETFDPKAIVDAVVQERCTALHGVPTHFLGVLAEVQKRQKAGESLDWSRLRPVSFQTTPADPITKRVETVGKVQPHVRAKIINSEGKTVPVGTPGELCVAGYLLHKGYWEDEEQTKKAMRQDPEDKSTVWMHTGDEGILDEEGYLRIVGRIKDIIIRGGENLFPVQIENALTGHPCIQEAAAVSVPDARYGEVVGAWILLEPGATMSKEEVRRVVSDKMNPQNAPAWVWFVGDPGSGSAQELPKTASGKVMKHILRKWSSKLAESDVGRVAA</sequence>
<dbReference type="Gene3D" id="3.30.300.30">
    <property type="match status" value="1"/>
</dbReference>
<protein>
    <submittedName>
        <fullName evidence="3">Uncharacterized protein</fullName>
    </submittedName>
</protein>
<dbReference type="EMBL" id="KN819342">
    <property type="protein sequence ID" value="KIJ14532.1"/>
    <property type="molecule type" value="Genomic_DNA"/>
</dbReference>
<gene>
    <name evidence="3" type="ORF">PAXINDRAFT_100025</name>
</gene>
<dbReference type="InterPro" id="IPR000873">
    <property type="entry name" value="AMP-dep_synth/lig_dom"/>
</dbReference>
<proteinExistence type="predicted"/>
<dbReference type="GO" id="GO:0006631">
    <property type="term" value="P:fatty acid metabolic process"/>
    <property type="evidence" value="ECO:0007669"/>
    <property type="project" value="TreeGrafter"/>
</dbReference>
<dbReference type="InterPro" id="IPR045851">
    <property type="entry name" value="AMP-bd_C_sf"/>
</dbReference>
<accession>A0A0C9U525</accession>
<evidence type="ECO:0000313" key="3">
    <source>
        <dbReference type="EMBL" id="KIJ14532.1"/>
    </source>
</evidence>
<dbReference type="PANTHER" id="PTHR43201">
    <property type="entry name" value="ACYL-COA SYNTHETASE"/>
    <property type="match status" value="1"/>
</dbReference>
<dbReference type="Pfam" id="PF13193">
    <property type="entry name" value="AMP-binding_C"/>
    <property type="match status" value="1"/>
</dbReference>
<dbReference type="Pfam" id="PF00501">
    <property type="entry name" value="AMP-binding"/>
    <property type="match status" value="1"/>
</dbReference>
<dbReference type="HOGENOM" id="CLU_000022_59_7_1"/>
<dbReference type="GO" id="GO:0031956">
    <property type="term" value="F:medium-chain fatty acid-CoA ligase activity"/>
    <property type="evidence" value="ECO:0007669"/>
    <property type="project" value="TreeGrafter"/>
</dbReference>
<dbReference type="OrthoDB" id="10253115at2759"/>
<dbReference type="PANTHER" id="PTHR43201:SF30">
    <property type="entry name" value="AMP-DEPENDENT SYNTHETASE_LIGASE DOMAIN-CONTAINING PROTEIN"/>
    <property type="match status" value="1"/>
</dbReference>
<feature type="domain" description="AMP-dependent synthetase/ligase" evidence="1">
    <location>
        <begin position="84"/>
        <end position="134"/>
    </location>
</feature>
<evidence type="ECO:0000259" key="1">
    <source>
        <dbReference type="Pfam" id="PF00501"/>
    </source>
</evidence>
<dbReference type="AlphaFoldDB" id="A0A0C9U525"/>
<dbReference type="InterPro" id="IPR042099">
    <property type="entry name" value="ANL_N_sf"/>
</dbReference>
<evidence type="ECO:0000313" key="4">
    <source>
        <dbReference type="Proteomes" id="UP000053647"/>
    </source>
</evidence>
<organism evidence="3 4">
    <name type="scientific">Paxillus involutus ATCC 200175</name>
    <dbReference type="NCBI Taxonomy" id="664439"/>
    <lineage>
        <taxon>Eukaryota</taxon>
        <taxon>Fungi</taxon>
        <taxon>Dikarya</taxon>
        <taxon>Basidiomycota</taxon>
        <taxon>Agaricomycotina</taxon>
        <taxon>Agaricomycetes</taxon>
        <taxon>Agaricomycetidae</taxon>
        <taxon>Boletales</taxon>
        <taxon>Paxilineae</taxon>
        <taxon>Paxillaceae</taxon>
        <taxon>Paxillus</taxon>
    </lineage>
</organism>
<dbReference type="SUPFAM" id="SSF56801">
    <property type="entry name" value="Acetyl-CoA synthetase-like"/>
    <property type="match status" value="1"/>
</dbReference>
<reference evidence="3 4" key="1">
    <citation type="submission" date="2014-06" db="EMBL/GenBank/DDBJ databases">
        <authorList>
            <consortium name="DOE Joint Genome Institute"/>
            <person name="Kuo A."/>
            <person name="Kohler A."/>
            <person name="Nagy L.G."/>
            <person name="Floudas D."/>
            <person name="Copeland A."/>
            <person name="Barry K.W."/>
            <person name="Cichocki N."/>
            <person name="Veneault-Fourrey C."/>
            <person name="LaButti K."/>
            <person name="Lindquist E.A."/>
            <person name="Lipzen A."/>
            <person name="Lundell T."/>
            <person name="Morin E."/>
            <person name="Murat C."/>
            <person name="Sun H."/>
            <person name="Tunlid A."/>
            <person name="Henrissat B."/>
            <person name="Grigoriev I.V."/>
            <person name="Hibbett D.S."/>
            <person name="Martin F."/>
            <person name="Nordberg H.P."/>
            <person name="Cantor M.N."/>
            <person name="Hua S.X."/>
        </authorList>
    </citation>
    <scope>NUCLEOTIDE SEQUENCE [LARGE SCALE GENOMIC DNA]</scope>
    <source>
        <strain evidence="3 4">ATCC 200175</strain>
    </source>
</reference>
<evidence type="ECO:0000259" key="2">
    <source>
        <dbReference type="Pfam" id="PF13193"/>
    </source>
</evidence>
<reference evidence="4" key="2">
    <citation type="submission" date="2015-01" db="EMBL/GenBank/DDBJ databases">
        <title>Evolutionary Origins and Diversification of the Mycorrhizal Mutualists.</title>
        <authorList>
            <consortium name="DOE Joint Genome Institute"/>
            <consortium name="Mycorrhizal Genomics Consortium"/>
            <person name="Kohler A."/>
            <person name="Kuo A."/>
            <person name="Nagy L.G."/>
            <person name="Floudas D."/>
            <person name="Copeland A."/>
            <person name="Barry K.W."/>
            <person name="Cichocki N."/>
            <person name="Veneault-Fourrey C."/>
            <person name="LaButti K."/>
            <person name="Lindquist E.A."/>
            <person name="Lipzen A."/>
            <person name="Lundell T."/>
            <person name="Morin E."/>
            <person name="Murat C."/>
            <person name="Riley R."/>
            <person name="Ohm R."/>
            <person name="Sun H."/>
            <person name="Tunlid A."/>
            <person name="Henrissat B."/>
            <person name="Grigoriev I.V."/>
            <person name="Hibbett D.S."/>
            <person name="Martin F."/>
        </authorList>
    </citation>
    <scope>NUCLEOTIDE SEQUENCE [LARGE SCALE GENOMIC DNA]</scope>
    <source>
        <strain evidence="4">ATCC 200175</strain>
    </source>
</reference>
<dbReference type="Gene3D" id="3.40.50.12780">
    <property type="entry name" value="N-terminal domain of ligase-like"/>
    <property type="match status" value="1"/>
</dbReference>
<keyword evidence="4" id="KW-1185">Reference proteome</keyword>
<dbReference type="Proteomes" id="UP000053647">
    <property type="component" value="Unassembled WGS sequence"/>
</dbReference>
<dbReference type="InterPro" id="IPR025110">
    <property type="entry name" value="AMP-bd_C"/>
</dbReference>